<reference evidence="1" key="2">
    <citation type="journal article" date="2015" name="Data Brief">
        <title>Shoot transcriptome of the giant reed, Arundo donax.</title>
        <authorList>
            <person name="Barrero R.A."/>
            <person name="Guerrero F.D."/>
            <person name="Moolhuijzen P."/>
            <person name="Goolsby J.A."/>
            <person name="Tidwell J."/>
            <person name="Bellgard S.E."/>
            <person name="Bellgard M.I."/>
        </authorList>
    </citation>
    <scope>NUCLEOTIDE SEQUENCE</scope>
    <source>
        <tissue evidence="1">Shoot tissue taken approximately 20 cm above the soil surface</tissue>
    </source>
</reference>
<reference evidence="1" key="1">
    <citation type="submission" date="2014-09" db="EMBL/GenBank/DDBJ databases">
        <authorList>
            <person name="Magalhaes I.L.F."/>
            <person name="Oliveira U."/>
            <person name="Santos F.R."/>
            <person name="Vidigal T.H.D.A."/>
            <person name="Brescovit A.D."/>
            <person name="Santos A.J."/>
        </authorList>
    </citation>
    <scope>NUCLEOTIDE SEQUENCE</scope>
    <source>
        <tissue evidence="1">Shoot tissue taken approximately 20 cm above the soil surface</tissue>
    </source>
</reference>
<evidence type="ECO:0000313" key="1">
    <source>
        <dbReference type="EMBL" id="JAE05861.1"/>
    </source>
</evidence>
<name>A0A0A9F6U0_ARUDO</name>
<dbReference type="AlphaFoldDB" id="A0A0A9F6U0"/>
<protein>
    <submittedName>
        <fullName evidence="1">Uncharacterized protein</fullName>
    </submittedName>
</protein>
<organism evidence="1">
    <name type="scientific">Arundo donax</name>
    <name type="common">Giant reed</name>
    <name type="synonym">Donax arundinaceus</name>
    <dbReference type="NCBI Taxonomy" id="35708"/>
    <lineage>
        <taxon>Eukaryota</taxon>
        <taxon>Viridiplantae</taxon>
        <taxon>Streptophyta</taxon>
        <taxon>Embryophyta</taxon>
        <taxon>Tracheophyta</taxon>
        <taxon>Spermatophyta</taxon>
        <taxon>Magnoliopsida</taxon>
        <taxon>Liliopsida</taxon>
        <taxon>Poales</taxon>
        <taxon>Poaceae</taxon>
        <taxon>PACMAD clade</taxon>
        <taxon>Arundinoideae</taxon>
        <taxon>Arundineae</taxon>
        <taxon>Arundo</taxon>
    </lineage>
</organism>
<sequence length="55" mass="6227">MHAIESRGGTNGTIHLPCSWILQKGRKSSWSKQHLNLHLACLVHFIVNFSSPFKL</sequence>
<accession>A0A0A9F6U0</accession>
<proteinExistence type="predicted"/>
<dbReference type="EMBL" id="GBRH01192035">
    <property type="protein sequence ID" value="JAE05861.1"/>
    <property type="molecule type" value="Transcribed_RNA"/>
</dbReference>